<dbReference type="AlphaFoldDB" id="A0A0B7FQZ8"/>
<gene>
    <name evidence="2" type="ORF">RSOLAG1IB_09343</name>
</gene>
<evidence type="ECO:0000256" key="1">
    <source>
        <dbReference type="SAM" id="Phobius"/>
    </source>
</evidence>
<feature type="transmembrane region" description="Helical" evidence="1">
    <location>
        <begin position="467"/>
        <end position="490"/>
    </location>
</feature>
<dbReference type="EMBL" id="LN679141">
    <property type="protein sequence ID" value="CEL60085.1"/>
    <property type="molecule type" value="Genomic_DNA"/>
</dbReference>
<keyword evidence="1" id="KW-0472">Membrane</keyword>
<organism evidence="2 3">
    <name type="scientific">Thanatephorus cucumeris (strain AG1-IB / isolate 7/3/14)</name>
    <name type="common">Lettuce bottom rot fungus</name>
    <name type="synonym">Rhizoctonia solani</name>
    <dbReference type="NCBI Taxonomy" id="1108050"/>
    <lineage>
        <taxon>Eukaryota</taxon>
        <taxon>Fungi</taxon>
        <taxon>Dikarya</taxon>
        <taxon>Basidiomycota</taxon>
        <taxon>Agaricomycotina</taxon>
        <taxon>Agaricomycetes</taxon>
        <taxon>Cantharellales</taxon>
        <taxon>Ceratobasidiaceae</taxon>
        <taxon>Rhizoctonia</taxon>
        <taxon>Rhizoctonia solani AG-1</taxon>
    </lineage>
</organism>
<keyword evidence="1" id="KW-0812">Transmembrane</keyword>
<proteinExistence type="predicted"/>
<accession>A0A0B7FQZ8</accession>
<sequence>MDTDQFATDLLQSLPSLGTSVLAQALMWVATLTYRCLSYPQRRQTIQRALMSALDTRGRLSYRITDVSQFQPFALEFHDEWWDENCKVKQWYDSLMQAGISTTFRCIRHWKNIDRPFNHEFLEVELEGGRSCILERLGNGRDPDALQWTGCVSRDIIQCFPSTEAVNQFIARKPRKLVIEVTLPRPFDLKDVLGGCYAMKQHANARNYTLQHFNCYFMCCTILSILVRHIASWEDQITLTTWKLIIDGTFADLSLFDPNGLMEKPIKPSTDADTTYQKRSWKNRLPLYLYNPEKNAIPLKLVSQTFEISDYPHSANKYIAVGTCALLDKQTRHPESSTPLLDLLRPRLNDIVYDDLREEISNCLWQESLNPAVLNAIKWHIRRLGTSIENDISNTPDSIKIGDLFGGANEAKFPQDQLDFSSIQADVQRGFFRAFIRICYYHINLTRADYEMETFEGKHPLWKRTMAFILGLLWALLTYPAVVLFPHFILRVFGKLRDDLVILDMCSTFRGMRNITYDYHNNILN</sequence>
<protein>
    <submittedName>
        <fullName evidence="2">Uncharacterized protein</fullName>
    </submittedName>
</protein>
<reference evidence="2 3" key="1">
    <citation type="submission" date="2014-11" db="EMBL/GenBank/DDBJ databases">
        <authorList>
            <person name="Wibberg Daniel"/>
        </authorList>
    </citation>
    <scope>NUCLEOTIDE SEQUENCE [LARGE SCALE GENOMIC DNA]</scope>
    <source>
        <strain evidence="2">Rhizoctonia solani AG1-IB 7/3/14</strain>
    </source>
</reference>
<dbReference type="Proteomes" id="UP000059188">
    <property type="component" value="Unassembled WGS sequence"/>
</dbReference>
<keyword evidence="1" id="KW-1133">Transmembrane helix</keyword>
<evidence type="ECO:0000313" key="2">
    <source>
        <dbReference type="EMBL" id="CEL60085.1"/>
    </source>
</evidence>
<name>A0A0B7FQZ8_THACB</name>
<keyword evidence="3" id="KW-1185">Reference proteome</keyword>
<evidence type="ECO:0000313" key="3">
    <source>
        <dbReference type="Proteomes" id="UP000059188"/>
    </source>
</evidence>
<feature type="transmembrane region" description="Helical" evidence="1">
    <location>
        <begin position="20"/>
        <end position="37"/>
    </location>
</feature>